<protein>
    <recommendedName>
        <fullName evidence="4">AB hydrolase-1 domain-containing protein</fullName>
    </recommendedName>
</protein>
<evidence type="ECO:0000256" key="1">
    <source>
        <dbReference type="SAM" id="SignalP"/>
    </source>
</evidence>
<sequence>MHIPSTTLLIALAAAAHAKVAPEWLQENHSNGDNPPTGKVDDVQKVVLTGGRDALNQTQPSSCPTIMIGTAKPKGDKDTGWEELPTVAGFDLKRVVVDDDTNATLPYFVENTKDFSRVKRVIVTIAGARRNLANSSVLDMRNALVCAAGKDSVNADMDRVLVTAPQWLNEDDVDAGAGTSDDIYFEGNDYQKGDAAVGPGDVNLSSFEAMDKLVKSFWNKDVYPELDTVVIASHSLGAQMIQRYAMLRPTQPEDSKVHYGVMNPGSYAWPVTDRPLDDSSCNGTYNDWPYGISDDEPDAFPKYVRTDAVAGRSSIRERYFSRNIFYGFGLKDHGKGDSNCQAQWQGSTHLGRGRNFDDMLKGLSGGFPKSQSVHYIEGVSHQDYKMFISDAMQKKMFLFDDNE</sequence>
<dbReference type="InterPro" id="IPR029058">
    <property type="entry name" value="AB_hydrolase_fold"/>
</dbReference>
<dbReference type="EMBL" id="KV878126">
    <property type="protein sequence ID" value="OJI99241.1"/>
    <property type="molecule type" value="Genomic_DNA"/>
</dbReference>
<evidence type="ECO:0000313" key="2">
    <source>
        <dbReference type="EMBL" id="OJI99241.1"/>
    </source>
</evidence>
<dbReference type="VEuPathDB" id="FungiDB:ASPVEDRAFT_69702"/>
<name>A0A1L9PCL5_ASPVE</name>
<keyword evidence="3" id="KW-1185">Reference proteome</keyword>
<feature type="chain" id="PRO_5012273467" description="AB hydrolase-1 domain-containing protein" evidence="1">
    <location>
        <begin position="19"/>
        <end position="403"/>
    </location>
</feature>
<accession>A0A1L9PCL5</accession>
<dbReference type="Proteomes" id="UP000184073">
    <property type="component" value="Unassembled WGS sequence"/>
</dbReference>
<dbReference type="GeneID" id="63731543"/>
<evidence type="ECO:0008006" key="4">
    <source>
        <dbReference type="Google" id="ProtNLM"/>
    </source>
</evidence>
<proteinExistence type="predicted"/>
<organism evidence="2 3">
    <name type="scientific">Aspergillus versicolor CBS 583.65</name>
    <dbReference type="NCBI Taxonomy" id="1036611"/>
    <lineage>
        <taxon>Eukaryota</taxon>
        <taxon>Fungi</taxon>
        <taxon>Dikarya</taxon>
        <taxon>Ascomycota</taxon>
        <taxon>Pezizomycotina</taxon>
        <taxon>Eurotiomycetes</taxon>
        <taxon>Eurotiomycetidae</taxon>
        <taxon>Eurotiales</taxon>
        <taxon>Aspergillaceae</taxon>
        <taxon>Aspergillus</taxon>
        <taxon>Aspergillus subgen. Nidulantes</taxon>
    </lineage>
</organism>
<reference evidence="3" key="1">
    <citation type="journal article" date="2017" name="Genome Biol.">
        <title>Comparative genomics reveals high biological diversity and specific adaptations in the industrially and medically important fungal genus Aspergillus.</title>
        <authorList>
            <person name="de Vries R.P."/>
            <person name="Riley R."/>
            <person name="Wiebenga A."/>
            <person name="Aguilar-Osorio G."/>
            <person name="Amillis S."/>
            <person name="Uchima C.A."/>
            <person name="Anderluh G."/>
            <person name="Asadollahi M."/>
            <person name="Askin M."/>
            <person name="Barry K."/>
            <person name="Battaglia E."/>
            <person name="Bayram O."/>
            <person name="Benocci T."/>
            <person name="Braus-Stromeyer S.A."/>
            <person name="Caldana C."/>
            <person name="Canovas D."/>
            <person name="Cerqueira G.C."/>
            <person name="Chen F."/>
            <person name="Chen W."/>
            <person name="Choi C."/>
            <person name="Clum A."/>
            <person name="Dos Santos R.A."/>
            <person name="Damasio A.R."/>
            <person name="Diallinas G."/>
            <person name="Emri T."/>
            <person name="Fekete E."/>
            <person name="Flipphi M."/>
            <person name="Freyberg S."/>
            <person name="Gallo A."/>
            <person name="Gournas C."/>
            <person name="Habgood R."/>
            <person name="Hainaut M."/>
            <person name="Harispe M.L."/>
            <person name="Henrissat B."/>
            <person name="Hilden K.S."/>
            <person name="Hope R."/>
            <person name="Hossain A."/>
            <person name="Karabika E."/>
            <person name="Karaffa L."/>
            <person name="Karanyi Z."/>
            <person name="Krasevec N."/>
            <person name="Kuo A."/>
            <person name="Kusch H."/>
            <person name="LaButti K."/>
            <person name="Lagendijk E.L."/>
            <person name="Lapidus A."/>
            <person name="Levasseur A."/>
            <person name="Lindquist E."/>
            <person name="Lipzen A."/>
            <person name="Logrieco A.F."/>
            <person name="MacCabe A."/>
            <person name="Maekelae M.R."/>
            <person name="Malavazi I."/>
            <person name="Melin P."/>
            <person name="Meyer V."/>
            <person name="Mielnichuk N."/>
            <person name="Miskei M."/>
            <person name="Molnar A.P."/>
            <person name="Mule G."/>
            <person name="Ngan C.Y."/>
            <person name="Orejas M."/>
            <person name="Orosz E."/>
            <person name="Ouedraogo J.P."/>
            <person name="Overkamp K.M."/>
            <person name="Park H.-S."/>
            <person name="Perrone G."/>
            <person name="Piumi F."/>
            <person name="Punt P.J."/>
            <person name="Ram A.F."/>
            <person name="Ramon A."/>
            <person name="Rauscher S."/>
            <person name="Record E."/>
            <person name="Riano-Pachon D.M."/>
            <person name="Robert V."/>
            <person name="Roehrig J."/>
            <person name="Ruller R."/>
            <person name="Salamov A."/>
            <person name="Salih N.S."/>
            <person name="Samson R.A."/>
            <person name="Sandor E."/>
            <person name="Sanguinetti M."/>
            <person name="Schuetze T."/>
            <person name="Sepcic K."/>
            <person name="Shelest E."/>
            <person name="Sherlock G."/>
            <person name="Sophianopoulou V."/>
            <person name="Squina F.M."/>
            <person name="Sun H."/>
            <person name="Susca A."/>
            <person name="Todd R.B."/>
            <person name="Tsang A."/>
            <person name="Unkles S.E."/>
            <person name="van de Wiele N."/>
            <person name="van Rossen-Uffink D."/>
            <person name="Oliveira J.V."/>
            <person name="Vesth T.C."/>
            <person name="Visser J."/>
            <person name="Yu J.-H."/>
            <person name="Zhou M."/>
            <person name="Andersen M.R."/>
            <person name="Archer D.B."/>
            <person name="Baker S.E."/>
            <person name="Benoit I."/>
            <person name="Brakhage A.A."/>
            <person name="Braus G.H."/>
            <person name="Fischer R."/>
            <person name="Frisvad J.C."/>
            <person name="Goldman G.H."/>
            <person name="Houbraken J."/>
            <person name="Oakley B."/>
            <person name="Pocsi I."/>
            <person name="Scazzocchio C."/>
            <person name="Seiboth B."/>
            <person name="vanKuyk P.A."/>
            <person name="Wortman J."/>
            <person name="Dyer P.S."/>
            <person name="Grigoriev I.V."/>
        </authorList>
    </citation>
    <scope>NUCLEOTIDE SEQUENCE [LARGE SCALE GENOMIC DNA]</scope>
    <source>
        <strain evidence="3">CBS 583.65</strain>
    </source>
</reference>
<dbReference type="AlphaFoldDB" id="A0A1L9PCL5"/>
<keyword evidence="1" id="KW-0732">Signal</keyword>
<dbReference type="OrthoDB" id="2019572at2759"/>
<dbReference type="STRING" id="1036611.A0A1L9PCL5"/>
<evidence type="ECO:0000313" key="3">
    <source>
        <dbReference type="Proteomes" id="UP000184073"/>
    </source>
</evidence>
<dbReference type="PANTHER" id="PTHR35560">
    <property type="entry name" value="BLL0132 PROTEIN"/>
    <property type="match status" value="1"/>
</dbReference>
<dbReference type="Gene3D" id="3.40.50.1820">
    <property type="entry name" value="alpha/beta hydrolase"/>
    <property type="match status" value="1"/>
</dbReference>
<dbReference type="PANTHER" id="PTHR35560:SF3">
    <property type="entry name" value="PEPTIDASE S9 PROLYL OLIGOPEPTIDASE CATALYTIC DOMAIN-CONTAINING PROTEIN"/>
    <property type="match status" value="1"/>
</dbReference>
<feature type="signal peptide" evidence="1">
    <location>
        <begin position="1"/>
        <end position="18"/>
    </location>
</feature>
<dbReference type="RefSeq" id="XP_040665004.1">
    <property type="nucleotide sequence ID" value="XM_040816032.1"/>
</dbReference>
<gene>
    <name evidence="2" type="ORF">ASPVEDRAFT_69702</name>
</gene>